<reference evidence="8 9" key="1">
    <citation type="journal article" date="2016" name="Nat. Commun.">
        <title>Thousands of microbial genomes shed light on interconnected biogeochemical processes in an aquifer system.</title>
        <authorList>
            <person name="Anantharaman K."/>
            <person name="Brown C.T."/>
            <person name="Hug L.A."/>
            <person name="Sharon I."/>
            <person name="Castelle C.J."/>
            <person name="Probst A.J."/>
            <person name="Thomas B.C."/>
            <person name="Singh A."/>
            <person name="Wilkins M.J."/>
            <person name="Karaoz U."/>
            <person name="Brodie E.L."/>
            <person name="Williams K.H."/>
            <person name="Hubbard S.S."/>
            <person name="Banfield J.F."/>
        </authorList>
    </citation>
    <scope>NUCLEOTIDE SEQUENCE [LARGE SCALE GENOMIC DNA]</scope>
</reference>
<organism evidence="8 9">
    <name type="scientific">Candidatus Amesbacteria bacterium RIFCSPLOWO2_01_FULL_48_25</name>
    <dbReference type="NCBI Taxonomy" id="1797259"/>
    <lineage>
        <taxon>Bacteria</taxon>
        <taxon>Candidatus Amesiibacteriota</taxon>
    </lineage>
</organism>
<dbReference type="Pfam" id="PF02016">
    <property type="entry name" value="Peptidase_S66"/>
    <property type="match status" value="1"/>
</dbReference>
<dbReference type="InterPro" id="IPR029062">
    <property type="entry name" value="Class_I_gatase-like"/>
</dbReference>
<evidence type="ECO:0000256" key="2">
    <source>
        <dbReference type="ARBA" id="ARBA00022645"/>
    </source>
</evidence>
<evidence type="ECO:0000256" key="5">
    <source>
        <dbReference type="ARBA" id="ARBA00022825"/>
    </source>
</evidence>
<accession>A0A1F4ZE15</accession>
<dbReference type="PIRSF" id="PIRSF028757">
    <property type="entry name" value="LD-carboxypeptidase"/>
    <property type="match status" value="1"/>
</dbReference>
<evidence type="ECO:0000259" key="7">
    <source>
        <dbReference type="Pfam" id="PF17676"/>
    </source>
</evidence>
<evidence type="ECO:0000256" key="3">
    <source>
        <dbReference type="ARBA" id="ARBA00022670"/>
    </source>
</evidence>
<dbReference type="PANTHER" id="PTHR30237:SF2">
    <property type="entry name" value="MUREIN TETRAPEPTIDE CARBOXYPEPTIDASE"/>
    <property type="match status" value="1"/>
</dbReference>
<feature type="domain" description="LD-carboxypeptidase N-terminal" evidence="6">
    <location>
        <begin position="13"/>
        <end position="131"/>
    </location>
</feature>
<dbReference type="PANTHER" id="PTHR30237">
    <property type="entry name" value="MURAMOYLTETRAPEPTIDE CARBOXYPEPTIDASE"/>
    <property type="match status" value="1"/>
</dbReference>
<dbReference type="SUPFAM" id="SSF141986">
    <property type="entry name" value="LD-carboxypeptidase A C-terminal domain-like"/>
    <property type="match status" value="1"/>
</dbReference>
<keyword evidence="3" id="KW-0645">Protease</keyword>
<feature type="domain" description="LD-carboxypeptidase C-terminal" evidence="7">
    <location>
        <begin position="176"/>
        <end position="284"/>
    </location>
</feature>
<keyword evidence="5" id="KW-0720">Serine protease</keyword>
<comment type="similarity">
    <text evidence="1">Belongs to the peptidase S66 family.</text>
</comment>
<evidence type="ECO:0000313" key="9">
    <source>
        <dbReference type="Proteomes" id="UP000177080"/>
    </source>
</evidence>
<evidence type="ECO:0008006" key="10">
    <source>
        <dbReference type="Google" id="ProtNLM"/>
    </source>
</evidence>
<keyword evidence="4" id="KW-0378">Hydrolase</keyword>
<dbReference type="InterPro" id="IPR003507">
    <property type="entry name" value="S66_fam"/>
</dbReference>
<dbReference type="InterPro" id="IPR027478">
    <property type="entry name" value="LdcA_N"/>
</dbReference>
<dbReference type="GO" id="GO:0008236">
    <property type="term" value="F:serine-type peptidase activity"/>
    <property type="evidence" value="ECO:0007669"/>
    <property type="project" value="UniProtKB-KW"/>
</dbReference>
<dbReference type="Pfam" id="PF17676">
    <property type="entry name" value="Peptidase_S66C"/>
    <property type="match status" value="1"/>
</dbReference>
<dbReference type="GO" id="GO:0004180">
    <property type="term" value="F:carboxypeptidase activity"/>
    <property type="evidence" value="ECO:0007669"/>
    <property type="project" value="UniProtKB-KW"/>
</dbReference>
<dbReference type="Proteomes" id="UP000177080">
    <property type="component" value="Unassembled WGS sequence"/>
</dbReference>
<dbReference type="CDD" id="cd07025">
    <property type="entry name" value="Peptidase_S66"/>
    <property type="match status" value="1"/>
</dbReference>
<proteinExistence type="inferred from homology"/>
<evidence type="ECO:0000313" key="8">
    <source>
        <dbReference type="EMBL" id="OGD03674.1"/>
    </source>
</evidence>
<dbReference type="SUPFAM" id="SSF52317">
    <property type="entry name" value="Class I glutamine amidotransferase-like"/>
    <property type="match status" value="1"/>
</dbReference>
<dbReference type="InterPro" id="IPR027461">
    <property type="entry name" value="Carboxypeptidase_A_C_sf"/>
</dbReference>
<evidence type="ECO:0000259" key="6">
    <source>
        <dbReference type="Pfam" id="PF02016"/>
    </source>
</evidence>
<evidence type="ECO:0000256" key="1">
    <source>
        <dbReference type="ARBA" id="ARBA00010233"/>
    </source>
</evidence>
<comment type="caution">
    <text evidence="8">The sequence shown here is derived from an EMBL/GenBank/DDBJ whole genome shotgun (WGS) entry which is preliminary data.</text>
</comment>
<sequence>MIRPLALKSGDVVGLVAPSDAVEREGVEKSLEIVKSWGLKVKVGKHVYAKVGDFMAGTAEERMEDLKTMIFDDEVKAVWAASGGYAVTEVMPVFNRETIDHLKDHPKWFIGYSDMCMILNALTSFRMVSVMGPNMWGLHEWDKMSQETVCKMLFGEEVGGVGEKARWTVGLGGEAEGRIVASNLELLILSFGTRFDPIMYGEGDILLALEELDIDKSTLQRQIDVIFSHKRAKRIRGIIVGRLTNILEKSYPEWGMKVTAEELIRGRVKKVGLPLAFCGDFGHPEWAYGNFQEIKRFFHNRRFYPLPNGILTKLTVGEKECKLDFLEPVGNMENGNA</sequence>
<dbReference type="Gene3D" id="3.40.50.10740">
    <property type="entry name" value="Class I glutamine amidotransferase-like"/>
    <property type="match status" value="1"/>
</dbReference>
<dbReference type="EMBL" id="MEXN01000005">
    <property type="protein sequence ID" value="OGD03674.1"/>
    <property type="molecule type" value="Genomic_DNA"/>
</dbReference>
<gene>
    <name evidence="8" type="ORF">A2989_03265</name>
</gene>
<dbReference type="InterPro" id="IPR040449">
    <property type="entry name" value="Peptidase_S66_N"/>
</dbReference>
<dbReference type="Gene3D" id="3.50.30.60">
    <property type="entry name" value="LD-carboxypeptidase A C-terminal domain-like"/>
    <property type="match status" value="1"/>
</dbReference>
<evidence type="ECO:0000256" key="4">
    <source>
        <dbReference type="ARBA" id="ARBA00022801"/>
    </source>
</evidence>
<keyword evidence="2" id="KW-0121">Carboxypeptidase</keyword>
<dbReference type="AlphaFoldDB" id="A0A1F4ZE15"/>
<dbReference type="InterPro" id="IPR040921">
    <property type="entry name" value="Peptidase_S66C"/>
</dbReference>
<protein>
    <recommendedName>
        <fullName evidence="10">LD-carboxypeptidase</fullName>
    </recommendedName>
</protein>
<dbReference type="GO" id="GO:0006508">
    <property type="term" value="P:proteolysis"/>
    <property type="evidence" value="ECO:0007669"/>
    <property type="project" value="UniProtKB-KW"/>
</dbReference>
<name>A0A1F4ZE15_9BACT</name>
<dbReference type="STRING" id="1797259.A2989_03265"/>